<dbReference type="PANTHER" id="PTHR35177:SF2">
    <property type="entry name" value="HYDROGENASE MATURATION FACTOR HYBG"/>
    <property type="match status" value="1"/>
</dbReference>
<dbReference type="OrthoDB" id="9806017at2"/>
<reference evidence="2 3" key="1">
    <citation type="submission" date="2019-04" db="EMBL/GenBank/DDBJ databases">
        <authorList>
            <person name="Liu A."/>
        </authorList>
    </citation>
    <scope>NUCLEOTIDE SEQUENCE [LARGE SCALE GENOMIC DNA]</scope>
    <source>
        <strain evidence="2 3">RZ03</strain>
    </source>
</reference>
<dbReference type="PRINTS" id="PR00445">
    <property type="entry name" value="HUPFHYPC"/>
</dbReference>
<dbReference type="EMBL" id="SRSO01000016">
    <property type="protein sequence ID" value="TGV02158.1"/>
    <property type="molecule type" value="Genomic_DNA"/>
</dbReference>
<accession>A0A4S1DX88</accession>
<dbReference type="GO" id="GO:0051604">
    <property type="term" value="P:protein maturation"/>
    <property type="evidence" value="ECO:0007669"/>
    <property type="project" value="TreeGrafter"/>
</dbReference>
<dbReference type="Gene3D" id="2.30.30.140">
    <property type="match status" value="1"/>
</dbReference>
<dbReference type="GO" id="GO:1902670">
    <property type="term" value="F:carbon dioxide binding"/>
    <property type="evidence" value="ECO:0007669"/>
    <property type="project" value="TreeGrafter"/>
</dbReference>
<organism evidence="2 3">
    <name type="scientific">Flavivirga rizhaonensis</name>
    <dbReference type="NCBI Taxonomy" id="2559571"/>
    <lineage>
        <taxon>Bacteria</taxon>
        <taxon>Pseudomonadati</taxon>
        <taxon>Bacteroidota</taxon>
        <taxon>Flavobacteriia</taxon>
        <taxon>Flavobacteriales</taxon>
        <taxon>Flavobacteriaceae</taxon>
        <taxon>Flavivirga</taxon>
    </lineage>
</organism>
<dbReference type="Pfam" id="PF01455">
    <property type="entry name" value="HupF_HypC"/>
    <property type="match status" value="1"/>
</dbReference>
<proteinExistence type="inferred from homology"/>
<name>A0A4S1DX88_9FLAO</name>
<dbReference type="Proteomes" id="UP000307602">
    <property type="component" value="Unassembled WGS sequence"/>
</dbReference>
<dbReference type="AlphaFoldDB" id="A0A4S1DX88"/>
<evidence type="ECO:0000313" key="2">
    <source>
        <dbReference type="EMBL" id="TGV02158.1"/>
    </source>
</evidence>
<sequence length="86" mass="9484">MCLSIPGKLLEITSQLDETFRTGRVSFDGVIKEVSLALVPEAKVNDYILVHVGVAISLINEDEAKKTFDILKQLNELKDLGPSEIN</sequence>
<dbReference type="PANTHER" id="PTHR35177">
    <property type="entry name" value="HYDROGENASE MATURATION FACTOR HYBG"/>
    <property type="match status" value="1"/>
</dbReference>
<protein>
    <submittedName>
        <fullName evidence="2">HypC/HybG/HupF family hydrogenase formation chaperone</fullName>
    </submittedName>
</protein>
<dbReference type="InterPro" id="IPR001109">
    <property type="entry name" value="Hydrogenase_HupF/HypC"/>
</dbReference>
<keyword evidence="3" id="KW-1185">Reference proteome</keyword>
<evidence type="ECO:0000256" key="1">
    <source>
        <dbReference type="ARBA" id="ARBA00006018"/>
    </source>
</evidence>
<dbReference type="NCBIfam" id="TIGR00074">
    <property type="entry name" value="hypC_hupF"/>
    <property type="match status" value="1"/>
</dbReference>
<comment type="similarity">
    <text evidence="1">Belongs to the HupF/HypC family.</text>
</comment>
<evidence type="ECO:0000313" key="3">
    <source>
        <dbReference type="Proteomes" id="UP000307602"/>
    </source>
</evidence>
<comment type="caution">
    <text evidence="2">The sequence shown here is derived from an EMBL/GenBank/DDBJ whole genome shotgun (WGS) entry which is preliminary data.</text>
</comment>
<dbReference type="GO" id="GO:0005506">
    <property type="term" value="F:iron ion binding"/>
    <property type="evidence" value="ECO:0007669"/>
    <property type="project" value="TreeGrafter"/>
</dbReference>
<gene>
    <name evidence="2" type="ORF">EM932_12385</name>
</gene>
<dbReference type="SUPFAM" id="SSF159127">
    <property type="entry name" value="HupF/HypC-like"/>
    <property type="match status" value="1"/>
</dbReference>
<dbReference type="RefSeq" id="WP_135877510.1">
    <property type="nucleotide sequence ID" value="NZ_SRSO01000016.1"/>
</dbReference>